<dbReference type="Proteomes" id="UP000193920">
    <property type="component" value="Unassembled WGS sequence"/>
</dbReference>
<dbReference type="Gene3D" id="3.40.1000.30">
    <property type="match status" value="1"/>
</dbReference>
<name>A0A1Y2FEB3_9FUNG</name>
<dbReference type="PANTHER" id="PTHR13266">
    <property type="entry name" value="PROTEASOME INHIBITOR"/>
    <property type="match status" value="1"/>
</dbReference>
<dbReference type="InterPro" id="IPR045128">
    <property type="entry name" value="PI31-like"/>
</dbReference>
<evidence type="ECO:0000313" key="14">
    <source>
        <dbReference type="EMBL" id="ORY82253.1"/>
    </source>
</evidence>
<keyword evidence="4" id="KW-0488">Methylation</keyword>
<dbReference type="GO" id="GO:0004866">
    <property type="term" value="F:endopeptidase inhibitor activity"/>
    <property type="evidence" value="ECO:0007669"/>
    <property type="project" value="InterPro"/>
</dbReference>
<keyword evidence="7" id="KW-0256">Endoplasmic reticulum</keyword>
<evidence type="ECO:0000256" key="6">
    <source>
        <dbReference type="ARBA" id="ARBA00022553"/>
    </source>
</evidence>
<evidence type="ECO:0000256" key="2">
    <source>
        <dbReference type="ARBA" id="ARBA00004496"/>
    </source>
</evidence>
<keyword evidence="9" id="KW-0007">Acetylation</keyword>
<comment type="caution">
    <text evidence="14">The sequence shown here is derived from an EMBL/GenBank/DDBJ whole genome shotgun (WGS) entry which is preliminary data.</text>
</comment>
<feature type="compositionally biased region" description="Low complexity" evidence="11">
    <location>
        <begin position="274"/>
        <end position="299"/>
    </location>
</feature>
<dbReference type="GO" id="GO:0070628">
    <property type="term" value="F:proteasome binding"/>
    <property type="evidence" value="ECO:0007669"/>
    <property type="project" value="InterPro"/>
</dbReference>
<dbReference type="Pfam" id="PF11566">
    <property type="entry name" value="PI31_Prot_N"/>
    <property type="match status" value="1"/>
</dbReference>
<sequence>MSSFDEIIRNIEKSLEKIEINSEVELVVLFIHSQFLINKFQLISTNENDSNIKKEDKYEVLEKLPLEWNTSTNNWTFIYKHETTSDKYYINIVKMMNMLTINAMIIEAEKVNSIQLPLSNLFQECTFPLTKIEKKYFNEEKFKSVINNINLEIIDKLLPTVKYHDLPVNQEPSRILPQDDNELEINDPLRIGRPNIRRNPINPMMPNPGNFDLDPFNSMGPSAGGGLIMGPNNPIFNNIGGDDDLESGGFYGGPTTLPFGAVPAGARFDPIGPFGNQSSRRNFNNRNSRNNRNNGFNSFEPDNDSFLPPGAGGGYDNMFL</sequence>
<evidence type="ECO:0000256" key="7">
    <source>
        <dbReference type="ARBA" id="ARBA00022824"/>
    </source>
</evidence>
<evidence type="ECO:0000256" key="3">
    <source>
        <dbReference type="ARBA" id="ARBA00006405"/>
    </source>
</evidence>
<dbReference type="InterPro" id="IPR013886">
    <property type="entry name" value="PI31_Prot_C"/>
</dbReference>
<reference evidence="14 15" key="1">
    <citation type="submission" date="2016-08" db="EMBL/GenBank/DDBJ databases">
        <title>A Parts List for Fungal Cellulosomes Revealed by Comparative Genomics.</title>
        <authorList>
            <consortium name="DOE Joint Genome Institute"/>
            <person name="Haitjema C.H."/>
            <person name="Gilmore S.P."/>
            <person name="Henske J.K."/>
            <person name="Solomon K.V."/>
            <person name="De Groot R."/>
            <person name="Kuo A."/>
            <person name="Mondo S.J."/>
            <person name="Salamov A.A."/>
            <person name="Labutti K."/>
            <person name="Zhao Z."/>
            <person name="Chiniquy J."/>
            <person name="Barry K."/>
            <person name="Brewer H.M."/>
            <person name="Purvine S.O."/>
            <person name="Wright A.T."/>
            <person name="Boxma B."/>
            <person name="Van Alen T."/>
            <person name="Hackstein J.H."/>
            <person name="Baker S.E."/>
            <person name="Grigoriev I.V."/>
            <person name="O'Malley M.A."/>
        </authorList>
    </citation>
    <scope>NUCLEOTIDE SEQUENCE [LARGE SCALE GENOMIC DNA]</scope>
    <source>
        <strain evidence="14 15">G1</strain>
    </source>
</reference>
<dbReference type="STRING" id="1754190.A0A1Y2FEB3"/>
<feature type="domain" description="PI31 proteasome regulator C-terminal" evidence="12">
    <location>
        <begin position="209"/>
        <end position="273"/>
    </location>
</feature>
<evidence type="ECO:0000256" key="1">
    <source>
        <dbReference type="ARBA" id="ARBA00004240"/>
    </source>
</evidence>
<comment type="subcellular location">
    <subcellularLocation>
        <location evidence="2">Cytoplasm</location>
    </subcellularLocation>
    <subcellularLocation>
        <location evidence="1">Endoplasmic reticulum</location>
    </subcellularLocation>
</comment>
<dbReference type="InterPro" id="IPR021625">
    <property type="entry name" value="PI31_Prot_N"/>
</dbReference>
<dbReference type="OrthoDB" id="68090at2759"/>
<evidence type="ECO:0000256" key="8">
    <source>
        <dbReference type="ARBA" id="ARBA00022942"/>
    </source>
</evidence>
<keyword evidence="5" id="KW-0963">Cytoplasm</keyword>
<feature type="compositionally biased region" description="Gly residues" evidence="11">
    <location>
        <begin position="310"/>
        <end position="320"/>
    </location>
</feature>
<organism evidence="14 15">
    <name type="scientific">Neocallimastix californiae</name>
    <dbReference type="NCBI Taxonomy" id="1754190"/>
    <lineage>
        <taxon>Eukaryota</taxon>
        <taxon>Fungi</taxon>
        <taxon>Fungi incertae sedis</taxon>
        <taxon>Chytridiomycota</taxon>
        <taxon>Chytridiomycota incertae sedis</taxon>
        <taxon>Neocallimastigomycetes</taxon>
        <taxon>Neocallimastigales</taxon>
        <taxon>Neocallimastigaceae</taxon>
        <taxon>Neocallimastix</taxon>
    </lineage>
</organism>
<protein>
    <submittedName>
        <fullName evidence="14">Uncharacterized protein</fullName>
    </submittedName>
</protein>
<dbReference type="AlphaFoldDB" id="A0A1Y2FEB3"/>
<dbReference type="PANTHER" id="PTHR13266:SF1">
    <property type="entry name" value="PROTEASOME INHIBITOR PI31 SUBUNIT"/>
    <property type="match status" value="1"/>
</dbReference>
<evidence type="ECO:0000256" key="5">
    <source>
        <dbReference type="ARBA" id="ARBA00022490"/>
    </source>
</evidence>
<evidence type="ECO:0000313" key="15">
    <source>
        <dbReference type="Proteomes" id="UP000193920"/>
    </source>
</evidence>
<evidence type="ECO:0000259" key="12">
    <source>
        <dbReference type="Pfam" id="PF08577"/>
    </source>
</evidence>
<gene>
    <name evidence="14" type="ORF">LY90DRAFT_697578</name>
</gene>
<evidence type="ECO:0000256" key="9">
    <source>
        <dbReference type="ARBA" id="ARBA00022990"/>
    </source>
</evidence>
<dbReference type="EMBL" id="MCOG01000009">
    <property type="protein sequence ID" value="ORY82253.1"/>
    <property type="molecule type" value="Genomic_DNA"/>
</dbReference>
<evidence type="ECO:0000259" key="13">
    <source>
        <dbReference type="Pfam" id="PF11566"/>
    </source>
</evidence>
<dbReference type="GO" id="GO:0043161">
    <property type="term" value="P:proteasome-mediated ubiquitin-dependent protein catabolic process"/>
    <property type="evidence" value="ECO:0007669"/>
    <property type="project" value="InterPro"/>
</dbReference>
<keyword evidence="6" id="KW-0597">Phosphoprotein</keyword>
<proteinExistence type="inferred from homology"/>
<feature type="domain" description="PI31 proteasome regulator N-terminal" evidence="13">
    <location>
        <begin position="19"/>
        <end position="160"/>
    </location>
</feature>
<evidence type="ECO:0000256" key="11">
    <source>
        <dbReference type="SAM" id="MobiDB-lite"/>
    </source>
</evidence>
<keyword evidence="8" id="KW-0647">Proteasome</keyword>
<dbReference type="GO" id="GO:0000502">
    <property type="term" value="C:proteasome complex"/>
    <property type="evidence" value="ECO:0007669"/>
    <property type="project" value="UniProtKB-KW"/>
</dbReference>
<evidence type="ECO:0000256" key="10">
    <source>
        <dbReference type="ARBA" id="ARBA00024805"/>
    </source>
</evidence>
<keyword evidence="15" id="KW-1185">Reference proteome</keyword>
<accession>A0A1Y2FEB3</accession>
<evidence type="ECO:0000256" key="4">
    <source>
        <dbReference type="ARBA" id="ARBA00022481"/>
    </source>
</evidence>
<comment type="similarity">
    <text evidence="3">Belongs to the proteasome inhibitor PI31 family.</text>
</comment>
<comment type="function">
    <text evidence="10">Plays an important role in control of proteasome function. Inhibits the hydrolysis of protein and peptide substrates by the 20S proteasome. Also inhibits the activation of the proteasome by the proteasome regulatory proteins PA700 and PA28.</text>
</comment>
<dbReference type="Pfam" id="PF08577">
    <property type="entry name" value="PI31_Prot_C"/>
    <property type="match status" value="1"/>
</dbReference>
<feature type="region of interest" description="Disordered" evidence="11">
    <location>
        <begin position="270"/>
        <end position="320"/>
    </location>
</feature>